<proteinExistence type="predicted"/>
<keyword evidence="1" id="KW-0812">Transmembrane</keyword>
<evidence type="ECO:0000313" key="2">
    <source>
        <dbReference type="EMBL" id="CCA61381.1"/>
    </source>
</evidence>
<evidence type="ECO:0000313" key="3">
    <source>
        <dbReference type="Proteomes" id="UP000203898"/>
    </source>
</evidence>
<name>F2NYV3_9VIRU</name>
<keyword evidence="3" id="KW-1185">Reference proteome</keyword>
<accession>F2NYV3</accession>
<organism evidence="2 3">
    <name type="scientific">Diadromus pulchellus ascovirus 4a</name>
    <dbReference type="NCBI Taxonomy" id="158683"/>
    <lineage>
        <taxon>Viruses</taxon>
        <taxon>Varidnaviria</taxon>
        <taxon>Bamfordvirae</taxon>
        <taxon>Nucleocytoviricota</taxon>
        <taxon>Megaviricetes</taxon>
        <taxon>Pimascovirales</taxon>
        <taxon>Pimascovirales incertae sedis</taxon>
        <taxon>Ascoviridae</taxon>
        <taxon>Toursvirus</taxon>
        <taxon>Toursvirus dptv1a</taxon>
    </lineage>
</organism>
<dbReference type="RefSeq" id="YP_009640012.1">
    <property type="nucleotide sequence ID" value="NC_011335.1"/>
</dbReference>
<reference evidence="2 3" key="1">
    <citation type="journal article" date="2009" name="PLoS ONE">
        <title>Symbiotic virus at the evolutionary intersection of three types of large DNA viruses; iridoviruses, ascoviruses, and ichnoviruses.</title>
        <authorList>
            <person name="Bigot Y."/>
            <person name="Renault S."/>
            <person name="Nicolas J."/>
            <person name="Moundras C."/>
            <person name="Demattei M.V."/>
            <person name="Samain S."/>
            <person name="Bideshi D.K."/>
            <person name="Federici B.A."/>
        </authorList>
    </citation>
    <scope>NUCLEOTIDE SEQUENCE [LARGE SCALE GENOMIC DNA]</scope>
</reference>
<dbReference type="GeneID" id="26683569"/>
<keyword evidence="1" id="KW-0472">Membrane</keyword>
<dbReference type="EMBL" id="CU469068">
    <property type="protein sequence ID" value="CCA61381.1"/>
    <property type="molecule type" value="Genomic_DNA"/>
</dbReference>
<dbReference type="Proteomes" id="UP000203898">
    <property type="component" value="Segment"/>
</dbReference>
<evidence type="ECO:0000256" key="1">
    <source>
        <dbReference type="SAM" id="Phobius"/>
    </source>
</evidence>
<dbReference type="KEGG" id="vg:26683569"/>
<protein>
    <submittedName>
        <fullName evidence="2">Complete DpAV4 genome</fullName>
    </submittedName>
</protein>
<keyword evidence="1" id="KW-1133">Transmembrane helix</keyword>
<sequence length="177" mass="19912">MTTKNSIVLDHILKGMVINKNGEVDYRAEIDIVTKDNVEFQYAIVDEGYESSPSQTFSTVRKSANVQHTNSDGVYKKKVLLLKSPVKTEAEVSIKLVNNTPYREEFGPVGQVNLLMPRQQQPTNSAPLSVVPRVEQAEETTPWYKNPWIIGGIVLAVLLLVMLMANNNKKKTSYFLE</sequence>
<feature type="transmembrane region" description="Helical" evidence="1">
    <location>
        <begin position="148"/>
        <end position="165"/>
    </location>
</feature>